<keyword evidence="5" id="KW-1185">Reference proteome</keyword>
<evidence type="ECO:0000313" key="6">
    <source>
        <dbReference type="WBParaSite" id="nRc.2.0.1.t40293-RA"/>
    </source>
</evidence>
<dbReference type="WBParaSite" id="nRc.2.0.1.t40293-RA">
    <property type="protein sequence ID" value="nRc.2.0.1.t40293-RA"/>
    <property type="gene ID" value="nRc.2.0.1.g40293"/>
</dbReference>
<dbReference type="PANTHER" id="PTHR24373">
    <property type="entry name" value="SLIT RELATED LEUCINE-RICH REPEAT NEURONAL PROTEIN"/>
    <property type="match status" value="1"/>
</dbReference>
<accession>A0A915KRJ1</accession>
<name>A0A915KRJ1_ROMCU</name>
<keyword evidence="2 4" id="KW-0732">Signal</keyword>
<evidence type="ECO:0000256" key="1">
    <source>
        <dbReference type="ARBA" id="ARBA00022614"/>
    </source>
</evidence>
<sequence length="359" mass="41211">MDFLKILFVLWASAPIFNCSIISSVCQNLSSKCKCVDHILDCSQVNLTDLDRVIESPTADRSFFKIVNFSFNDLKILKRSFTAPFHKVETFDFSHNNLHKLENHNFVYNPNLKFLDLSHNVFHEIKKGQFAGLDSNLRALNLSYNLLSSLESDTFFHLRNLENLDLRSNFLTRLERGTFGSLTSLKILNLDDNDLATLSCKILTKLETLSLMYNSLTNFPILGDNTNFKNLFLDGNFLGAIQTNALSSTPNVMQISMKNMHNLKSVEKCAFCGLPKLKRLILSKNRHLTEIGTLAFGTEPLTEIDLSENKLTTLPFDLIFWDDEHKVKLKMGYNPWNCDCQMKWILNDGFREMIEDDPR</sequence>
<dbReference type="Proteomes" id="UP000887565">
    <property type="component" value="Unplaced"/>
</dbReference>
<evidence type="ECO:0000256" key="4">
    <source>
        <dbReference type="SAM" id="SignalP"/>
    </source>
</evidence>
<dbReference type="Pfam" id="PF13855">
    <property type="entry name" value="LRR_8"/>
    <property type="match status" value="2"/>
</dbReference>
<evidence type="ECO:0000256" key="3">
    <source>
        <dbReference type="ARBA" id="ARBA00022737"/>
    </source>
</evidence>
<keyword evidence="1" id="KW-0433">Leucine-rich repeat</keyword>
<feature type="chain" id="PRO_5037987796" evidence="4">
    <location>
        <begin position="20"/>
        <end position="359"/>
    </location>
</feature>
<dbReference type="AlphaFoldDB" id="A0A915KRJ1"/>
<dbReference type="PROSITE" id="PS51450">
    <property type="entry name" value="LRR"/>
    <property type="match status" value="1"/>
</dbReference>
<dbReference type="SUPFAM" id="SSF52058">
    <property type="entry name" value="L domain-like"/>
    <property type="match status" value="1"/>
</dbReference>
<proteinExistence type="predicted"/>
<reference evidence="6" key="1">
    <citation type="submission" date="2022-11" db="UniProtKB">
        <authorList>
            <consortium name="WormBaseParasite"/>
        </authorList>
    </citation>
    <scope>IDENTIFICATION</scope>
</reference>
<dbReference type="PANTHER" id="PTHR24373:SF275">
    <property type="entry name" value="TIR DOMAIN-CONTAINING PROTEIN"/>
    <property type="match status" value="1"/>
</dbReference>
<evidence type="ECO:0000313" key="5">
    <source>
        <dbReference type="Proteomes" id="UP000887565"/>
    </source>
</evidence>
<feature type="signal peptide" evidence="4">
    <location>
        <begin position="1"/>
        <end position="19"/>
    </location>
</feature>
<dbReference type="OMA" id="VICVSIE"/>
<protein>
    <submittedName>
        <fullName evidence="6">Uncharacterized protein</fullName>
    </submittedName>
</protein>
<dbReference type="Gene3D" id="3.80.10.10">
    <property type="entry name" value="Ribonuclease Inhibitor"/>
    <property type="match status" value="2"/>
</dbReference>
<evidence type="ECO:0000256" key="2">
    <source>
        <dbReference type="ARBA" id="ARBA00022729"/>
    </source>
</evidence>
<dbReference type="InterPro" id="IPR001611">
    <property type="entry name" value="Leu-rich_rpt"/>
</dbReference>
<dbReference type="InterPro" id="IPR003591">
    <property type="entry name" value="Leu-rich_rpt_typical-subtyp"/>
</dbReference>
<organism evidence="5 6">
    <name type="scientific">Romanomermis culicivorax</name>
    <name type="common">Nematode worm</name>
    <dbReference type="NCBI Taxonomy" id="13658"/>
    <lineage>
        <taxon>Eukaryota</taxon>
        <taxon>Metazoa</taxon>
        <taxon>Ecdysozoa</taxon>
        <taxon>Nematoda</taxon>
        <taxon>Enoplea</taxon>
        <taxon>Dorylaimia</taxon>
        <taxon>Mermithida</taxon>
        <taxon>Mermithoidea</taxon>
        <taxon>Mermithidae</taxon>
        <taxon>Romanomermis</taxon>
    </lineage>
</organism>
<dbReference type="InterPro" id="IPR050328">
    <property type="entry name" value="Dev_Immune_Receptor"/>
</dbReference>
<keyword evidence="3" id="KW-0677">Repeat</keyword>
<dbReference type="SMART" id="SM00369">
    <property type="entry name" value="LRR_TYP"/>
    <property type="match status" value="6"/>
</dbReference>
<dbReference type="InterPro" id="IPR032675">
    <property type="entry name" value="LRR_dom_sf"/>
</dbReference>